<comment type="caution">
    <text evidence="1">The sequence shown here is derived from an EMBL/GenBank/DDBJ whole genome shotgun (WGS) entry which is preliminary data.</text>
</comment>
<accession>A0ACC0B3X5</accession>
<sequence>MAINALSKGFSERLVTGSRPAIGAMFKQTLDVLLEILVVFPKTEALRAKVTSFIHRMVDTLGASVFPFLPKALEQLLAESEPKELLGFLVAINYLLGKAGKTYQETVATIDLGGGSIEITYAVSDITAAKNITIGGKSYVQKKTLMGKNYNLYAYSYLNYGLLAGRAGILNLTKNSTNPCILTHYHVVYQASSPSTGSNLRSCRAYVLKYIKTDVPCKHKNCTFNGIWNGGGGAGMKNVYVASFFYDIAKEVGIIPQGATSAVVTPADFLRVAETACATKYKNIKSKFPNIEEKDIPFVCLDLIFEYTMLVNGLGKFFFHHSRISGLIYFIKFFLCIFVFHLPILFIILFPPSLLPLQKYKKKKKKKKFTLLLRNLGHREE</sequence>
<proteinExistence type="predicted"/>
<gene>
    <name evidence="1" type="ORF">M9H77_17186</name>
</gene>
<reference evidence="2" key="1">
    <citation type="journal article" date="2023" name="Nat. Plants">
        <title>Single-cell RNA sequencing provides a high-resolution roadmap for understanding the multicellular compartmentation of specialized metabolism.</title>
        <authorList>
            <person name="Sun S."/>
            <person name="Shen X."/>
            <person name="Li Y."/>
            <person name="Li Y."/>
            <person name="Wang S."/>
            <person name="Li R."/>
            <person name="Zhang H."/>
            <person name="Shen G."/>
            <person name="Guo B."/>
            <person name="Wei J."/>
            <person name="Xu J."/>
            <person name="St-Pierre B."/>
            <person name="Chen S."/>
            <person name="Sun C."/>
        </authorList>
    </citation>
    <scope>NUCLEOTIDE SEQUENCE [LARGE SCALE GENOMIC DNA]</scope>
</reference>
<organism evidence="1 2">
    <name type="scientific">Catharanthus roseus</name>
    <name type="common">Madagascar periwinkle</name>
    <name type="synonym">Vinca rosea</name>
    <dbReference type="NCBI Taxonomy" id="4058"/>
    <lineage>
        <taxon>Eukaryota</taxon>
        <taxon>Viridiplantae</taxon>
        <taxon>Streptophyta</taxon>
        <taxon>Embryophyta</taxon>
        <taxon>Tracheophyta</taxon>
        <taxon>Spermatophyta</taxon>
        <taxon>Magnoliopsida</taxon>
        <taxon>eudicotyledons</taxon>
        <taxon>Gunneridae</taxon>
        <taxon>Pentapetalae</taxon>
        <taxon>asterids</taxon>
        <taxon>lamiids</taxon>
        <taxon>Gentianales</taxon>
        <taxon>Apocynaceae</taxon>
        <taxon>Rauvolfioideae</taxon>
        <taxon>Vinceae</taxon>
        <taxon>Catharanthinae</taxon>
        <taxon>Catharanthus</taxon>
    </lineage>
</organism>
<evidence type="ECO:0000313" key="1">
    <source>
        <dbReference type="EMBL" id="KAI5667333.1"/>
    </source>
</evidence>
<keyword evidence="2" id="KW-1185">Reference proteome</keyword>
<evidence type="ECO:0000313" key="2">
    <source>
        <dbReference type="Proteomes" id="UP001060085"/>
    </source>
</evidence>
<name>A0ACC0B3X5_CATRO</name>
<dbReference type="EMBL" id="CM044704">
    <property type="protein sequence ID" value="KAI5667333.1"/>
    <property type="molecule type" value="Genomic_DNA"/>
</dbReference>
<protein>
    <submittedName>
        <fullName evidence="1">Uncharacterized protein</fullName>
    </submittedName>
</protein>
<dbReference type="Proteomes" id="UP001060085">
    <property type="component" value="Linkage Group LG04"/>
</dbReference>